<sequence>MTATESSVAMTAEAAPVKKSLRSKRLMRPAAANANSTKAAGDALPPPPPPPPIPSLDFNTEEIPPMPTFTKATPPPADTHGNRKPMSTDETDYQHSATDTETLFASATTERHRSPSAASTTGSFKSLSRENASPRLSSSAAATPRSRTGSFGSVGGRSFKDDEGARIMDFENVDLRVADSQALSRRSSKARRASFRSIDGRSPVILGTQVDEFGASQGMDAFEFGVPQMAGEGSGFANMPEVPQIPLAFVEEAPREDAVKEEQQQPEASSYESAYAFGQAPASDFNYPAPAFAFNQEHAHEPKSDFNDELKSDFNDELKNDFSDELKSDFNDELKNDFSDELKNDFSDELKNDFSDELKNDFSEEPKNDLNGEFKNDLNGEFKNDFNDELETPAIRSATPIIDSTVAKMHTIPHDQADNTHSTDALARLDSRTNPMLQIPSISSAALESVHDTLGNMTETANGSGNSAREYALGRSVSMRYGNGNAATGAGGTGRRRPSLAVSSKAKNRRSIMLTSFVPPVGMSGGPNTGSPSRLSVESQSSALSALSALSGTAAAAPAAAAAAAANADTISAESSAVDISIGGKTFQRTSLLDGSAQQQQQVRRSNRISPEMGMSAIRLRPSSEVAAADALTPENDKPVAKTALQSIGERIGSAVGVIKEETAEPEWLKEVQRRKREALEKEEAERATIAAVAAERAAITAVTTADATAVAAAAAAAASAAAFVSTETAPPKVPKKLELKLASHAANEDSLPLTDINLTPRNEVVAWPTMDTEKPLPSMTAPPASGDSATGTTPAPPARSIYRSLSASLGMGNSAAFAPSAAPQSGPPLLAVPERQRATSQSEMLPTPNQNSLFAAVSSFFGRASAPQPAPLPAQPAPAAVAQPAPAAVAQPAPAASADSRGILEFPGMRPSQSDAQHTPVSAAESQTASDPAMDELLHQLEAQNQQILKDNKARVFTRETLVEDEPVDDFNGEGNADWDFWGNLINNYDRVSKTEPRKLARSVHVGIPKAIRGTVWQLMTCSRSDPALNLAFRRLVAQPLSDDSEEEAKHEKQIRHDLARTFPKLDYFRDASGAGQEGLYSVLRAYALYDPEVGYCQGLSFVVGPLLLNMPDEEAFCVLARLMFTYGLRGHFLPSMDDLQLRLFQFDHVLRETLPRLSRHFQQQGVEPTMYVSQWLMTMFAYRLPIELTFRLFDVVFAEGLDALLRVAISVLKRSQTRLLSLQFEAILQYLNDGPLFAFYSHASPDMLVRDANLVTAVTPRMLEKLRRRYIEEMERKIEEEEEGNR</sequence>
<reference evidence="1" key="1">
    <citation type="submission" date="2022-07" db="EMBL/GenBank/DDBJ databases">
        <title>Phylogenomic reconstructions and comparative analyses of Kickxellomycotina fungi.</title>
        <authorList>
            <person name="Reynolds N.K."/>
            <person name="Stajich J.E."/>
            <person name="Barry K."/>
            <person name="Grigoriev I.V."/>
            <person name="Crous P."/>
            <person name="Smith M.E."/>
        </authorList>
    </citation>
    <scope>NUCLEOTIDE SEQUENCE</scope>
    <source>
        <strain evidence="1">Benny 63K</strain>
    </source>
</reference>
<evidence type="ECO:0000313" key="2">
    <source>
        <dbReference type="Proteomes" id="UP001150581"/>
    </source>
</evidence>
<evidence type="ECO:0000313" key="1">
    <source>
        <dbReference type="EMBL" id="KAJ1894526.1"/>
    </source>
</evidence>
<feature type="non-terminal residue" evidence="1">
    <location>
        <position position="1288"/>
    </location>
</feature>
<dbReference type="Proteomes" id="UP001150581">
    <property type="component" value="Unassembled WGS sequence"/>
</dbReference>
<comment type="caution">
    <text evidence="1">The sequence shown here is derived from an EMBL/GenBank/DDBJ whole genome shotgun (WGS) entry which is preliminary data.</text>
</comment>
<organism evidence="1 2">
    <name type="scientific">Kickxella alabastrina</name>
    <dbReference type="NCBI Taxonomy" id="61397"/>
    <lineage>
        <taxon>Eukaryota</taxon>
        <taxon>Fungi</taxon>
        <taxon>Fungi incertae sedis</taxon>
        <taxon>Zoopagomycota</taxon>
        <taxon>Kickxellomycotina</taxon>
        <taxon>Kickxellomycetes</taxon>
        <taxon>Kickxellales</taxon>
        <taxon>Kickxellaceae</taxon>
        <taxon>Kickxella</taxon>
    </lineage>
</organism>
<gene>
    <name evidence="1" type="primary">GYP5_1</name>
    <name evidence="1" type="ORF">LPJ66_005140</name>
</gene>
<protein>
    <submittedName>
        <fullName evidence="1">GTPase-activating protein</fullName>
    </submittedName>
</protein>
<name>A0ACC1IJE8_9FUNG</name>
<keyword evidence="2" id="KW-1185">Reference proteome</keyword>
<accession>A0ACC1IJE8</accession>
<proteinExistence type="predicted"/>
<dbReference type="EMBL" id="JANBPG010000681">
    <property type="protein sequence ID" value="KAJ1894526.1"/>
    <property type="molecule type" value="Genomic_DNA"/>
</dbReference>